<keyword evidence="3" id="KW-0560">Oxidoreductase</keyword>
<evidence type="ECO:0000256" key="7">
    <source>
        <dbReference type="ARBA" id="ARBA00035045"/>
    </source>
</evidence>
<dbReference type="PANTHER" id="PTHR31136:SF5">
    <property type="entry name" value="2-OXOADIPATE DIOXYGENASE_DECARBOXYLASE, CHLOROPLASTIC"/>
    <property type="match status" value="1"/>
</dbReference>
<evidence type="ECO:0000256" key="3">
    <source>
        <dbReference type="ARBA" id="ARBA00023002"/>
    </source>
</evidence>
<accession>A0A7R9VGL3</accession>
<comment type="cofactor">
    <cofactor evidence="1">
        <name>Fe(2+)</name>
        <dbReference type="ChEBI" id="CHEBI:29033"/>
    </cofactor>
</comment>
<protein>
    <recommendedName>
        <fullName evidence="6">2-oxoadipate dioxygenase/decarboxylase</fullName>
        <ecNumber evidence="6">1.13.11.93</ecNumber>
    </recommendedName>
    <alternativeName>
        <fullName evidence="7">2-hydroxyglutarate synthase</fullName>
    </alternativeName>
</protein>
<keyword evidence="2" id="KW-0223">Dioxygenase</keyword>
<dbReference type="SMART" id="SM01150">
    <property type="entry name" value="DUF1338"/>
    <property type="match status" value="1"/>
</dbReference>
<reference evidence="8" key="1">
    <citation type="submission" date="2021-01" db="EMBL/GenBank/DDBJ databases">
        <authorList>
            <person name="Corre E."/>
            <person name="Pelletier E."/>
            <person name="Niang G."/>
            <person name="Scheremetjew M."/>
            <person name="Finn R."/>
            <person name="Kale V."/>
            <person name="Holt S."/>
            <person name="Cochrane G."/>
            <person name="Meng A."/>
            <person name="Brown T."/>
            <person name="Cohen L."/>
        </authorList>
    </citation>
    <scope>NUCLEOTIDE SEQUENCE</scope>
    <source>
        <strain evidence="8">CCMP219</strain>
    </source>
</reference>
<keyword evidence="4" id="KW-0408">Iron</keyword>
<gene>
    <name evidence="8" type="ORF">CEUR00632_LOCUS12040</name>
</gene>
<dbReference type="InterPro" id="IPR009770">
    <property type="entry name" value="HGLS"/>
</dbReference>
<dbReference type="PANTHER" id="PTHR31136">
    <property type="entry name" value="DUF1338 DOMAIN-CONTAINING PROTEIN"/>
    <property type="match status" value="1"/>
</dbReference>
<evidence type="ECO:0000256" key="2">
    <source>
        <dbReference type="ARBA" id="ARBA00022964"/>
    </source>
</evidence>
<dbReference type="GO" id="GO:0051213">
    <property type="term" value="F:dioxygenase activity"/>
    <property type="evidence" value="ECO:0007669"/>
    <property type="project" value="UniProtKB-KW"/>
</dbReference>
<evidence type="ECO:0000256" key="6">
    <source>
        <dbReference type="ARBA" id="ARBA00035023"/>
    </source>
</evidence>
<dbReference type="EMBL" id="HBEC01026142">
    <property type="protein sequence ID" value="CAD8293488.1"/>
    <property type="molecule type" value="Transcribed_RNA"/>
</dbReference>
<organism evidence="8">
    <name type="scientific">Chlamydomonas euryale</name>
    <dbReference type="NCBI Taxonomy" id="1486919"/>
    <lineage>
        <taxon>Eukaryota</taxon>
        <taxon>Viridiplantae</taxon>
        <taxon>Chlorophyta</taxon>
        <taxon>core chlorophytes</taxon>
        <taxon>Chlorophyceae</taxon>
        <taxon>CS clade</taxon>
        <taxon>Chlamydomonadales</taxon>
        <taxon>Chlamydomonadaceae</taxon>
        <taxon>Chlamydomonas</taxon>
    </lineage>
</organism>
<dbReference type="Pfam" id="PF07063">
    <property type="entry name" value="HGLS"/>
    <property type="match status" value="1"/>
</dbReference>
<proteinExistence type="inferred from homology"/>
<sequence>MTNVVGMAATPAPSDCLLIGDAASTLLQPSDKVPPVTQAVLASAFRAYAAATPAVPAVLRGVLRARYPLGTRLWHDHYAFRTFGVPGLGIESLGSVLVQLGYERQPDELTFPKKKLTAAWYAPSDKSLYDLGLPRIFVSELQVHKLSPEAQAVIESYIAQFKANPLQPATALGALLTRTLPWATPVASDYNALLEESEYAAWTLAHGYGLNHSTVSVHRLPAPAGQSAPLGVAEFTEHVASAGLTLNKEGGVIKSSPDGLLLQSSTVSDSVRYAFRCGIVADIAGSYYEFAERRPMQPGVDVTGETQRRDGFEVGNADKIFMSTSAVQQTDK</sequence>
<evidence type="ECO:0000256" key="5">
    <source>
        <dbReference type="ARBA" id="ARBA00035013"/>
    </source>
</evidence>
<dbReference type="AlphaFoldDB" id="A0A7R9VGL3"/>
<dbReference type="EC" id="1.13.11.93" evidence="6"/>
<evidence type="ECO:0000256" key="1">
    <source>
        <dbReference type="ARBA" id="ARBA00001954"/>
    </source>
</evidence>
<evidence type="ECO:0000313" key="8">
    <source>
        <dbReference type="EMBL" id="CAD8293488.1"/>
    </source>
</evidence>
<dbReference type="Gene3D" id="3.10.180.50">
    <property type="match status" value="1"/>
</dbReference>
<comment type="similarity">
    <text evidence="5">Belongs to the 2-oxoadipate dioxygenase/decarboxylase family.</text>
</comment>
<evidence type="ECO:0000256" key="4">
    <source>
        <dbReference type="ARBA" id="ARBA00023004"/>
    </source>
</evidence>
<dbReference type="CDD" id="cd16350">
    <property type="entry name" value="VOC_like"/>
    <property type="match status" value="1"/>
</dbReference>
<name>A0A7R9VGL3_9CHLO</name>